<keyword evidence="3" id="KW-0964">Secreted</keyword>
<evidence type="ECO:0000259" key="4">
    <source>
        <dbReference type="Pfam" id="PF20147"/>
    </source>
</evidence>
<dbReference type="Proteomes" id="UP001194696">
    <property type="component" value="Unassembled WGS sequence"/>
</dbReference>
<dbReference type="EMBL" id="JAAAIM010001590">
    <property type="protein sequence ID" value="KAG0277256.1"/>
    <property type="molecule type" value="Genomic_DNA"/>
</dbReference>
<sequence>MSDNRPTLMCLVEGDPISKAFAMPIPSTGIIGLFRSTIHLSKPVWFKDLEAEDLTLWSVSIPIVPANKRRAILLNEFLESAMELDSTDNAAEVFKGEPPTKTIHIIVQRPFQVRAESCNWASTVTKPHNEKRPSLGFRNAVICWTLA</sequence>
<accession>A0ABQ7JJW2</accession>
<name>A0ABQ7JJW2_9FUNG</name>
<evidence type="ECO:0000256" key="3">
    <source>
        <dbReference type="ARBA" id="ARBA00022525"/>
    </source>
</evidence>
<comment type="subcellular location">
    <subcellularLocation>
        <location evidence="1">Host cell</location>
    </subcellularLocation>
    <subcellularLocation>
        <location evidence="2">Secreted</location>
    </subcellularLocation>
</comment>
<dbReference type="Pfam" id="PF20147">
    <property type="entry name" value="Crinkler"/>
    <property type="match status" value="1"/>
</dbReference>
<proteinExistence type="predicted"/>
<comment type="caution">
    <text evidence="5">The sequence shown here is derived from an EMBL/GenBank/DDBJ whole genome shotgun (WGS) entry which is preliminary data.</text>
</comment>
<keyword evidence="6" id="KW-1185">Reference proteome</keyword>
<evidence type="ECO:0000256" key="2">
    <source>
        <dbReference type="ARBA" id="ARBA00004613"/>
    </source>
</evidence>
<protein>
    <recommendedName>
        <fullName evidence="4">Crinkler effector protein N-terminal domain-containing protein</fullName>
    </recommendedName>
</protein>
<feature type="domain" description="Crinkler effector protein N-terminal" evidence="4">
    <location>
        <begin position="7"/>
        <end position="108"/>
    </location>
</feature>
<gene>
    <name evidence="5" type="ORF">BGZ96_002943</name>
</gene>
<dbReference type="InterPro" id="IPR045379">
    <property type="entry name" value="Crinkler_N"/>
</dbReference>
<evidence type="ECO:0000313" key="5">
    <source>
        <dbReference type="EMBL" id="KAG0277256.1"/>
    </source>
</evidence>
<organism evidence="5 6">
    <name type="scientific">Linnemannia gamsii</name>
    <dbReference type="NCBI Taxonomy" id="64522"/>
    <lineage>
        <taxon>Eukaryota</taxon>
        <taxon>Fungi</taxon>
        <taxon>Fungi incertae sedis</taxon>
        <taxon>Mucoromycota</taxon>
        <taxon>Mortierellomycotina</taxon>
        <taxon>Mortierellomycetes</taxon>
        <taxon>Mortierellales</taxon>
        <taxon>Mortierellaceae</taxon>
        <taxon>Linnemannia</taxon>
    </lineage>
</organism>
<evidence type="ECO:0000256" key="1">
    <source>
        <dbReference type="ARBA" id="ARBA00004340"/>
    </source>
</evidence>
<reference evidence="5 6" key="1">
    <citation type="journal article" date="2020" name="Fungal Divers.">
        <title>Resolving the Mortierellaceae phylogeny through synthesis of multi-gene phylogenetics and phylogenomics.</title>
        <authorList>
            <person name="Vandepol N."/>
            <person name="Liber J."/>
            <person name="Desiro A."/>
            <person name="Na H."/>
            <person name="Kennedy M."/>
            <person name="Barry K."/>
            <person name="Grigoriev I.V."/>
            <person name="Miller A.N."/>
            <person name="O'Donnell K."/>
            <person name="Stajich J.E."/>
            <person name="Bonito G."/>
        </authorList>
    </citation>
    <scope>NUCLEOTIDE SEQUENCE [LARGE SCALE GENOMIC DNA]</scope>
    <source>
        <strain evidence="5 6">AD045</strain>
    </source>
</reference>
<evidence type="ECO:0000313" key="6">
    <source>
        <dbReference type="Proteomes" id="UP001194696"/>
    </source>
</evidence>